<feature type="region of interest" description="Disordered" evidence="1">
    <location>
        <begin position="232"/>
        <end position="266"/>
    </location>
</feature>
<dbReference type="EMBL" id="BMCU01000007">
    <property type="protein sequence ID" value="GGG28427.1"/>
    <property type="molecule type" value="Genomic_DNA"/>
</dbReference>
<evidence type="ECO:0000313" key="3">
    <source>
        <dbReference type="Proteomes" id="UP000654257"/>
    </source>
</evidence>
<evidence type="ECO:0000313" key="2">
    <source>
        <dbReference type="EMBL" id="GGG28427.1"/>
    </source>
</evidence>
<reference evidence="2" key="2">
    <citation type="submission" date="2020-09" db="EMBL/GenBank/DDBJ databases">
        <authorList>
            <person name="Sun Q."/>
            <person name="Sedlacek I."/>
        </authorList>
    </citation>
    <scope>NUCLEOTIDE SEQUENCE</scope>
    <source>
        <strain evidence="2">CCM 7905</strain>
    </source>
</reference>
<name>A0A917LIX6_9NOCA</name>
<dbReference type="AlphaFoldDB" id="A0A917LIX6"/>
<feature type="region of interest" description="Disordered" evidence="1">
    <location>
        <begin position="164"/>
        <end position="191"/>
    </location>
</feature>
<feature type="compositionally biased region" description="Basic and acidic residues" evidence="1">
    <location>
        <begin position="244"/>
        <end position="266"/>
    </location>
</feature>
<dbReference type="RefSeq" id="WP_188547789.1">
    <property type="nucleotide sequence ID" value="NZ_BMCU01000007.1"/>
</dbReference>
<keyword evidence="3" id="KW-1185">Reference proteome</keyword>
<feature type="compositionally biased region" description="Low complexity" evidence="1">
    <location>
        <begin position="234"/>
        <end position="243"/>
    </location>
</feature>
<feature type="compositionally biased region" description="Acidic residues" evidence="1">
    <location>
        <begin position="166"/>
        <end position="180"/>
    </location>
</feature>
<dbReference type="Proteomes" id="UP000654257">
    <property type="component" value="Unassembled WGS sequence"/>
</dbReference>
<dbReference type="Gene3D" id="1.20.120.330">
    <property type="entry name" value="Nucleotidyltransferases domain 2"/>
    <property type="match status" value="1"/>
</dbReference>
<proteinExistence type="predicted"/>
<comment type="caution">
    <text evidence="2">The sequence shown here is derived from an EMBL/GenBank/DDBJ whole genome shotgun (WGS) entry which is preliminary data.</text>
</comment>
<feature type="compositionally biased region" description="Basic and acidic residues" evidence="1">
    <location>
        <begin position="181"/>
        <end position="191"/>
    </location>
</feature>
<organism evidence="2 3">
    <name type="scientific">Rhodococcoides trifolii</name>
    <dbReference type="NCBI Taxonomy" id="908250"/>
    <lineage>
        <taxon>Bacteria</taxon>
        <taxon>Bacillati</taxon>
        <taxon>Actinomycetota</taxon>
        <taxon>Actinomycetes</taxon>
        <taxon>Mycobacteriales</taxon>
        <taxon>Nocardiaceae</taxon>
        <taxon>Rhodococcoides</taxon>
    </lineage>
</organism>
<accession>A0A917LIX6</accession>
<protein>
    <submittedName>
        <fullName evidence="2">Uncharacterized protein</fullName>
    </submittedName>
</protein>
<reference evidence="2" key="1">
    <citation type="journal article" date="2014" name="Int. J. Syst. Evol. Microbiol.">
        <title>Complete genome sequence of Corynebacterium casei LMG S-19264T (=DSM 44701T), isolated from a smear-ripened cheese.</title>
        <authorList>
            <consortium name="US DOE Joint Genome Institute (JGI-PGF)"/>
            <person name="Walter F."/>
            <person name="Albersmeier A."/>
            <person name="Kalinowski J."/>
            <person name="Ruckert C."/>
        </authorList>
    </citation>
    <scope>NUCLEOTIDE SEQUENCE</scope>
    <source>
        <strain evidence="2">CCM 7905</strain>
    </source>
</reference>
<dbReference type="SUPFAM" id="SSF57997">
    <property type="entry name" value="Tropomyosin"/>
    <property type="match status" value="1"/>
</dbReference>
<gene>
    <name evidence="2" type="ORF">GCM10007304_47880</name>
</gene>
<evidence type="ECO:0000256" key="1">
    <source>
        <dbReference type="SAM" id="MobiDB-lite"/>
    </source>
</evidence>
<sequence>MNIDEVADELYSGNLPDFVPVRTERVKQARAAKNRDLATAIGKLRKPTTVGWAVNLLAHERPGDVQDLLDLGEALVEAQRHLSGSALKSLTKQRQAAVRGLASAASELAAAREVTLTEDMVREVGQTLSAALADPDVAQTVRGGRVLGAVEYSGFGPALLAAVPDAEPEPEPEPEPDTAEEDRRAAQAELDEAKDALAEAQSALDDAQETVGTVRERVDELRDLLRRAEKELTAAESAAASARTARDDADERVSAARERVGRETVG</sequence>